<feature type="region of interest" description="Disordered" evidence="1">
    <location>
        <begin position="301"/>
        <end position="331"/>
    </location>
</feature>
<dbReference type="EMBL" id="FUEG01000025">
    <property type="protein sequence ID" value="SJL14823.1"/>
    <property type="molecule type" value="Genomic_DNA"/>
</dbReference>
<feature type="compositionally biased region" description="Polar residues" evidence="1">
    <location>
        <begin position="206"/>
        <end position="222"/>
    </location>
</feature>
<dbReference type="OMA" id="CADSSIW"/>
<sequence length="454" mass="49961">MNTRGAKTNVPNELRKHTQQELREAKEAKQLQQEVAKAQKKEAQEKKKKKTAKRVAAQEDKQLLEDKNIQSLRPDLDATKSLPKVSQQSVASVLRQLPAILAQGTSSQVTTDPVASVATAPSRASSVSSPIPSPTFDLAVPTMVDNDDSSASPDGDILPSLTTTHTSESEGSHPDDIHQDGGSDTEDTSSPDVLSIQVDVEDDTDNGTPSSDEYQQTENSASDSEDAGQMDIDKEFAKFLEKKRAKMAASKTGTQDEKKTVKGKKTASTQRRKEERLEVRCAITAERKEVPVAPVVPKPANVVAPKKRKEVETNPNEQTTQSSQKRVKTNEIGGLAKDWQGVYAQSMAMSSASSLGDPIDLPAPVSVKVEKGSKRGKEADKKGNQPEIVLREADVQVIDKQERGKKVKWKNQHLPFDNIVRDLPIWQQKFVLLSRPRRVYPFSELAKQIHGYLF</sequence>
<evidence type="ECO:0000313" key="2">
    <source>
        <dbReference type="EMBL" id="SJL14823.1"/>
    </source>
</evidence>
<protein>
    <submittedName>
        <fullName evidence="2">Uncharacterized protein</fullName>
    </submittedName>
</protein>
<evidence type="ECO:0000313" key="3">
    <source>
        <dbReference type="Proteomes" id="UP000219338"/>
    </source>
</evidence>
<accession>A0A284S1E4</accession>
<organism evidence="2 3">
    <name type="scientific">Armillaria ostoyae</name>
    <name type="common">Armillaria root rot fungus</name>
    <dbReference type="NCBI Taxonomy" id="47428"/>
    <lineage>
        <taxon>Eukaryota</taxon>
        <taxon>Fungi</taxon>
        <taxon>Dikarya</taxon>
        <taxon>Basidiomycota</taxon>
        <taxon>Agaricomycotina</taxon>
        <taxon>Agaricomycetes</taxon>
        <taxon>Agaricomycetidae</taxon>
        <taxon>Agaricales</taxon>
        <taxon>Marasmiineae</taxon>
        <taxon>Physalacriaceae</taxon>
        <taxon>Armillaria</taxon>
    </lineage>
</organism>
<feature type="compositionally biased region" description="Basic and acidic residues" evidence="1">
    <location>
        <begin position="56"/>
        <end position="78"/>
    </location>
</feature>
<feature type="compositionally biased region" description="Basic and acidic residues" evidence="1">
    <location>
        <begin position="231"/>
        <end position="242"/>
    </location>
</feature>
<reference evidence="3" key="1">
    <citation type="journal article" date="2017" name="Nat. Ecol. Evol.">
        <title>Genome expansion and lineage-specific genetic innovations in the forest pathogenic fungi Armillaria.</title>
        <authorList>
            <person name="Sipos G."/>
            <person name="Prasanna A.N."/>
            <person name="Walter M.C."/>
            <person name="O'Connor E."/>
            <person name="Balint B."/>
            <person name="Krizsan K."/>
            <person name="Kiss B."/>
            <person name="Hess J."/>
            <person name="Varga T."/>
            <person name="Slot J."/>
            <person name="Riley R."/>
            <person name="Boka B."/>
            <person name="Rigling D."/>
            <person name="Barry K."/>
            <person name="Lee J."/>
            <person name="Mihaltcheva S."/>
            <person name="LaButti K."/>
            <person name="Lipzen A."/>
            <person name="Waldron R."/>
            <person name="Moloney N.M."/>
            <person name="Sperisen C."/>
            <person name="Kredics L."/>
            <person name="Vagvoelgyi C."/>
            <person name="Patrignani A."/>
            <person name="Fitzpatrick D."/>
            <person name="Nagy I."/>
            <person name="Doyle S."/>
            <person name="Anderson J.B."/>
            <person name="Grigoriev I.V."/>
            <person name="Gueldener U."/>
            <person name="Muensterkoetter M."/>
            <person name="Nagy L.G."/>
        </authorList>
    </citation>
    <scope>NUCLEOTIDE SEQUENCE [LARGE SCALE GENOMIC DNA]</scope>
    <source>
        <strain evidence="3">C18/9</strain>
    </source>
</reference>
<feature type="compositionally biased region" description="Polar residues" evidence="1">
    <location>
        <begin position="313"/>
        <end position="324"/>
    </location>
</feature>
<keyword evidence="3" id="KW-1185">Reference proteome</keyword>
<gene>
    <name evidence="2" type="ORF">ARMOST_18294</name>
</gene>
<feature type="compositionally biased region" description="Basic and acidic residues" evidence="1">
    <location>
        <begin position="13"/>
        <end position="29"/>
    </location>
</feature>
<proteinExistence type="predicted"/>
<evidence type="ECO:0000256" key="1">
    <source>
        <dbReference type="SAM" id="MobiDB-lite"/>
    </source>
</evidence>
<feature type="compositionally biased region" description="Polar residues" evidence="1">
    <location>
        <begin position="1"/>
        <end position="11"/>
    </location>
</feature>
<name>A0A284S1E4_ARMOS</name>
<dbReference type="AlphaFoldDB" id="A0A284S1E4"/>
<feature type="region of interest" description="Disordered" evidence="1">
    <location>
        <begin position="1"/>
        <end position="84"/>
    </location>
</feature>
<dbReference type="OrthoDB" id="2755811at2759"/>
<feature type="region of interest" description="Disordered" evidence="1">
    <location>
        <begin position="103"/>
        <end position="275"/>
    </location>
</feature>
<feature type="compositionally biased region" description="Basic and acidic residues" evidence="1">
    <location>
        <begin position="167"/>
        <end position="181"/>
    </location>
</feature>
<feature type="compositionally biased region" description="Low complexity" evidence="1">
    <location>
        <begin position="113"/>
        <end position="130"/>
    </location>
</feature>
<dbReference type="Proteomes" id="UP000219338">
    <property type="component" value="Unassembled WGS sequence"/>
</dbReference>